<gene>
    <name evidence="2" type="ORF">RBB84_22960</name>
</gene>
<name>A0AAU7UW08_9NOCA</name>
<feature type="domain" description="DUF4185" evidence="1">
    <location>
        <begin position="1"/>
        <end position="79"/>
    </location>
</feature>
<evidence type="ECO:0000259" key="1">
    <source>
        <dbReference type="Pfam" id="PF13810"/>
    </source>
</evidence>
<dbReference type="InterPro" id="IPR025442">
    <property type="entry name" value="DUF4185"/>
</dbReference>
<organism evidence="2">
    <name type="scientific">Rhodococcus sp. D-6</name>
    <dbReference type="NCBI Taxonomy" id="1387842"/>
    <lineage>
        <taxon>Bacteria</taxon>
        <taxon>Bacillati</taxon>
        <taxon>Actinomycetota</taxon>
        <taxon>Actinomycetes</taxon>
        <taxon>Mycobacteriales</taxon>
        <taxon>Nocardiaceae</taxon>
        <taxon>Rhodococcus</taxon>
    </lineage>
</organism>
<proteinExistence type="predicted"/>
<reference evidence="2" key="1">
    <citation type="submission" date="2023-08" db="EMBL/GenBank/DDBJ databases">
        <title>The novel hydrolase IpcH responsible for the initial isoprocarb degradation step in Rhodococcus sp. D-6.</title>
        <authorList>
            <person name="Zhu Q."/>
        </authorList>
    </citation>
    <scope>NUCLEOTIDE SEQUENCE</scope>
    <source>
        <strain evidence="2">D-6</strain>
    </source>
</reference>
<dbReference type="EMBL" id="CP132970">
    <property type="protein sequence ID" value="XBW04062.1"/>
    <property type="molecule type" value="Genomic_DNA"/>
</dbReference>
<accession>A0AAU7UW08</accession>
<dbReference type="Pfam" id="PF13810">
    <property type="entry name" value="DUF4185"/>
    <property type="match status" value="1"/>
</dbReference>
<sequence length="83" mass="9439">MSVQFLGGEFVMLYGNEANGTIEMRTSARPEGPWSEARVLVLHREIGGLYAPFIHPWSTDTDLYFTVSRWGDYNVILLRTTLS</sequence>
<dbReference type="RefSeq" id="WP_064256707.1">
    <property type="nucleotide sequence ID" value="NZ_CP132970.1"/>
</dbReference>
<dbReference type="AlphaFoldDB" id="A0AAU7UW08"/>
<dbReference type="KEGG" id="rhox:RBB84_22960"/>
<evidence type="ECO:0000313" key="2">
    <source>
        <dbReference type="EMBL" id="XBW04062.1"/>
    </source>
</evidence>
<protein>
    <submittedName>
        <fullName evidence="2">DUF4185 domain-containing protein</fullName>
    </submittedName>
</protein>